<gene>
    <name evidence="1" type="ORF">MuYL_3061</name>
</gene>
<proteinExistence type="predicted"/>
<dbReference type="EMBL" id="CP022743">
    <property type="protein sequence ID" value="ASU34946.1"/>
    <property type="molecule type" value="Genomic_DNA"/>
</dbReference>
<dbReference type="KEGG" id="muc:MuYL_3061"/>
<reference evidence="1 2" key="1">
    <citation type="submission" date="2017-08" db="EMBL/GenBank/DDBJ databases">
        <title>Complete genome sequence of Mucilaginibacter sp. strain BJC16-A31.</title>
        <authorList>
            <consortium name="Henan University of Science and Technology"/>
            <person name="You X."/>
        </authorList>
    </citation>
    <scope>NUCLEOTIDE SEQUENCE [LARGE SCALE GENOMIC DNA]</scope>
    <source>
        <strain evidence="1 2">BJC16-A31</strain>
    </source>
</reference>
<dbReference type="Proteomes" id="UP000215002">
    <property type="component" value="Chromosome"/>
</dbReference>
<dbReference type="AlphaFoldDB" id="A0A223NYP0"/>
<accession>A0A223NYP0</accession>
<organism evidence="1 2">
    <name type="scientific">Mucilaginibacter xinganensis</name>
    <dbReference type="NCBI Taxonomy" id="1234841"/>
    <lineage>
        <taxon>Bacteria</taxon>
        <taxon>Pseudomonadati</taxon>
        <taxon>Bacteroidota</taxon>
        <taxon>Sphingobacteriia</taxon>
        <taxon>Sphingobacteriales</taxon>
        <taxon>Sphingobacteriaceae</taxon>
        <taxon>Mucilaginibacter</taxon>
    </lineage>
</organism>
<name>A0A223NYP0_9SPHI</name>
<keyword evidence="2" id="KW-1185">Reference proteome</keyword>
<protein>
    <submittedName>
        <fullName evidence="1">Uncharacterized protein</fullName>
    </submittedName>
</protein>
<evidence type="ECO:0000313" key="1">
    <source>
        <dbReference type="EMBL" id="ASU34946.1"/>
    </source>
</evidence>
<sequence length="40" mass="4421">MAGLSAHTAAGIRRKGRYPLLSLTRHFAARQVGYLNAEHE</sequence>
<evidence type="ECO:0000313" key="2">
    <source>
        <dbReference type="Proteomes" id="UP000215002"/>
    </source>
</evidence>